<proteinExistence type="predicted"/>
<dbReference type="EMBL" id="CXOK01000035">
    <property type="protein sequence ID" value="CTP87090.1"/>
    <property type="molecule type" value="Genomic_DNA"/>
</dbReference>
<accession>A0A0K2ZUM5</accession>
<gene>
    <name evidence="1" type="ORF">XTPLMG728_1442</name>
</gene>
<sequence length="230" mass="25820">MDRALHKLYFLRSRLDFIQIEHSNFPTTTTRIVIMRSALLIILVFLTFTGEDVKAQSICNSDEYVTAYKQARENEFSYLDNLSSSQLNRVHEFYSIAASSIQDQIIAEDDSESDYTPSLSNVANIATIINGNGGSDSTLGILGVFSNYVLTYENANVLNEALQEIEVLKLASAPSRAFSLSEINDQKYRKLIRDHLKSQGCSTDLTKDYSLPPHNSPQTQICKKVPSFCQ</sequence>
<evidence type="ECO:0000313" key="2">
    <source>
        <dbReference type="Proteomes" id="UP000041247"/>
    </source>
</evidence>
<reference evidence="1 2" key="1">
    <citation type="submission" date="2015-07" db="EMBL/GenBank/DDBJ databases">
        <authorList>
            <person name="Noorani M."/>
        </authorList>
    </citation>
    <scope>NUCLEOTIDE SEQUENCE [LARGE SCALE GENOMIC DNA]</scope>
    <source>
        <strain evidence="1">LMG728</strain>
    </source>
</reference>
<organism evidence="1 2">
    <name type="scientific">Xanthomonas graminis pv. poae</name>
    <dbReference type="NCBI Taxonomy" id="227946"/>
    <lineage>
        <taxon>Bacteria</taxon>
        <taxon>Pseudomonadati</taxon>
        <taxon>Pseudomonadota</taxon>
        <taxon>Gammaproteobacteria</taxon>
        <taxon>Lysobacterales</taxon>
        <taxon>Lysobacteraceae</taxon>
        <taxon>Xanthomonas</taxon>
        <taxon>Xanthomonas translucens group</taxon>
        <taxon>Xanthomonas graminis</taxon>
    </lineage>
</organism>
<protein>
    <submittedName>
        <fullName evidence="1">Uncharacterized protein</fullName>
    </submittedName>
</protein>
<evidence type="ECO:0000313" key="1">
    <source>
        <dbReference type="EMBL" id="CTP87090.1"/>
    </source>
</evidence>
<name>A0A0K2ZUM5_9XANT</name>
<dbReference type="AlphaFoldDB" id="A0A0K2ZUM5"/>
<dbReference type="Proteomes" id="UP000041247">
    <property type="component" value="Unassembled WGS sequence"/>
</dbReference>